<dbReference type="InterPro" id="IPR009279">
    <property type="entry name" value="Portal_Mu"/>
</dbReference>
<feature type="compositionally biased region" description="Basic and acidic residues" evidence="1">
    <location>
        <begin position="328"/>
        <end position="341"/>
    </location>
</feature>
<dbReference type="KEGG" id="mrub:DEO27_026815"/>
<feature type="compositionally biased region" description="Basic and acidic residues" evidence="1">
    <location>
        <begin position="450"/>
        <end position="469"/>
    </location>
</feature>
<evidence type="ECO:0000313" key="2">
    <source>
        <dbReference type="EMBL" id="QEM13469.1"/>
    </source>
</evidence>
<organism evidence="2 3">
    <name type="scientific">Mucilaginibacter rubeus</name>
    <dbReference type="NCBI Taxonomy" id="2027860"/>
    <lineage>
        <taxon>Bacteria</taxon>
        <taxon>Pseudomonadati</taxon>
        <taxon>Bacteroidota</taxon>
        <taxon>Sphingobacteriia</taxon>
        <taxon>Sphingobacteriales</taxon>
        <taxon>Sphingobacteriaceae</taxon>
        <taxon>Mucilaginibacter</taxon>
    </lineage>
</organism>
<dbReference type="AlphaFoldDB" id="A0A5C1I685"/>
<name>A0A5C1I685_9SPHI</name>
<feature type="region of interest" description="Disordered" evidence="1">
    <location>
        <begin position="433"/>
        <end position="469"/>
    </location>
</feature>
<dbReference type="Proteomes" id="UP000251402">
    <property type="component" value="Chromosome"/>
</dbReference>
<protein>
    <submittedName>
        <fullName evidence="2">DUF935 family protein</fullName>
    </submittedName>
</protein>
<dbReference type="Pfam" id="PF06074">
    <property type="entry name" value="Portal_Mu"/>
    <property type="match status" value="1"/>
</dbReference>
<feature type="region of interest" description="Disordered" evidence="1">
    <location>
        <begin position="312"/>
        <end position="341"/>
    </location>
</feature>
<dbReference type="OrthoDB" id="9797300at2"/>
<reference evidence="2" key="1">
    <citation type="submission" date="2019-08" db="EMBL/GenBank/DDBJ databases">
        <title>Comparative genome analysis confer to the adaptation heavy metal polluted environment.</title>
        <authorList>
            <person name="Li Y."/>
        </authorList>
    </citation>
    <scope>NUCLEOTIDE SEQUENCE [LARGE SCALE GENOMIC DNA]</scope>
    <source>
        <strain evidence="2">P1</strain>
    </source>
</reference>
<evidence type="ECO:0000313" key="3">
    <source>
        <dbReference type="Proteomes" id="UP000251402"/>
    </source>
</evidence>
<gene>
    <name evidence="2" type="ORF">DEO27_026815</name>
</gene>
<proteinExistence type="predicted"/>
<accession>A0A5C1I685</accession>
<dbReference type="RefSeq" id="WP_112574840.1">
    <property type="nucleotide sequence ID" value="NZ_CP043450.1"/>
</dbReference>
<feature type="compositionally biased region" description="Low complexity" evidence="1">
    <location>
        <begin position="313"/>
        <end position="323"/>
    </location>
</feature>
<sequence length="485" mass="54311">MSKNKKHRVKLAGIIPTPQKAPRSITVDKGTAARQYLAANGVAVNQPIKIDVRAPIRRPLDLGVWRNGQKQFDSIFAPRRVILYDLYLDIMSDGHIIAVTGKRIDAITTAKWQYVDKDGNPVDEINELLDSLGFADLLTEILNARFWGYSMIECNIYKDTEGRWQMIADQQNRKHMRPETGIITTDQNGDTGVNIREGRFAQTVMEVGKPRDMGLLISASMYAILKRNNLSDWANFVEVFGAPIMDAEWDGFDEDQRLKLLAAIAAMGNSGRLVRPAGTKVNFFPNTTTSNGQLQKSFHDTCNEEISKALLGTTETTQSSSSSGYAQAKEHGRQDDDKKEADKDYVRRHLNSFFIKIMRAFGLPVVEGGKFIIPEGKEKVTPTDQMNMFVQMAKDLGMPINHDDVYQLAGMKKPDDYEAQMAEKKALTDALTSDFEENGGKENANTPQSSKEKQGKKGSKDDKKPGNVKLKTREKLALYLLDFFA</sequence>
<evidence type="ECO:0000256" key="1">
    <source>
        <dbReference type="SAM" id="MobiDB-lite"/>
    </source>
</evidence>
<dbReference type="EMBL" id="CP043450">
    <property type="protein sequence ID" value="QEM13469.1"/>
    <property type="molecule type" value="Genomic_DNA"/>
</dbReference>
<keyword evidence="3" id="KW-1185">Reference proteome</keyword>